<keyword evidence="5" id="KW-0862">Zinc</keyword>
<dbReference type="GO" id="GO:0005773">
    <property type="term" value="C:vacuole"/>
    <property type="evidence" value="ECO:0007669"/>
    <property type="project" value="TreeGrafter"/>
</dbReference>
<dbReference type="InterPro" id="IPR002524">
    <property type="entry name" value="Cation_efflux"/>
</dbReference>
<feature type="transmembrane region" description="Helical" evidence="9">
    <location>
        <begin position="130"/>
        <end position="152"/>
    </location>
</feature>
<feature type="domain" description="Cation efflux protein cytoplasmic" evidence="11">
    <location>
        <begin position="303"/>
        <end position="376"/>
    </location>
</feature>
<evidence type="ECO:0000256" key="6">
    <source>
        <dbReference type="ARBA" id="ARBA00022989"/>
    </source>
</evidence>
<evidence type="ECO:0000256" key="4">
    <source>
        <dbReference type="ARBA" id="ARBA00022692"/>
    </source>
</evidence>
<dbReference type="AlphaFoldDB" id="A0A660KRW8"/>
<proteinExistence type="inferred from homology"/>
<dbReference type="GO" id="GO:0005886">
    <property type="term" value="C:plasma membrane"/>
    <property type="evidence" value="ECO:0007669"/>
    <property type="project" value="TreeGrafter"/>
</dbReference>
<keyword evidence="5" id="KW-0864">Zinc transport</keyword>
<feature type="transmembrane region" description="Helical" evidence="9">
    <location>
        <begin position="60"/>
        <end position="80"/>
    </location>
</feature>
<dbReference type="Pfam" id="PF01545">
    <property type="entry name" value="Cation_efflux"/>
    <property type="match status" value="1"/>
</dbReference>
<reference evidence="12 13" key="1">
    <citation type="submission" date="2019-06" db="EMBL/GenBank/DDBJ databases">
        <title>A chromosomal-level reference genome of Carpinus fangiana (Coryloideae, Betulaceae).</title>
        <authorList>
            <person name="Yang X."/>
            <person name="Wang Z."/>
            <person name="Zhang L."/>
            <person name="Hao G."/>
            <person name="Liu J."/>
            <person name="Yang Y."/>
        </authorList>
    </citation>
    <scope>NUCLEOTIDE SEQUENCE [LARGE SCALE GENOMIC DNA]</scope>
    <source>
        <strain evidence="12">Cfa_2016G</strain>
        <tissue evidence="12">Leaf</tissue>
    </source>
</reference>
<evidence type="ECO:0000256" key="3">
    <source>
        <dbReference type="ARBA" id="ARBA00022448"/>
    </source>
</evidence>
<evidence type="ECO:0000256" key="1">
    <source>
        <dbReference type="ARBA" id="ARBA00004141"/>
    </source>
</evidence>
<dbReference type="PANTHER" id="PTHR11562">
    <property type="entry name" value="CATION EFFLUX PROTEIN/ ZINC TRANSPORTER"/>
    <property type="match status" value="1"/>
</dbReference>
<feature type="transmembrane region" description="Helical" evidence="9">
    <location>
        <begin position="269"/>
        <end position="291"/>
    </location>
</feature>
<name>A0A660KRW8_9ROSI</name>
<accession>A0A660KRW8</accession>
<dbReference type="Proteomes" id="UP000327013">
    <property type="component" value="Chromosome 4"/>
</dbReference>
<dbReference type="InterPro" id="IPR058533">
    <property type="entry name" value="Cation_efflux_TM"/>
</dbReference>
<feature type="transmembrane region" description="Helical" evidence="9">
    <location>
        <begin position="164"/>
        <end position="185"/>
    </location>
</feature>
<feature type="transmembrane region" description="Helical" evidence="9">
    <location>
        <begin position="100"/>
        <end position="118"/>
    </location>
</feature>
<keyword evidence="7" id="KW-0406">Ion transport</keyword>
<evidence type="ECO:0000259" key="11">
    <source>
        <dbReference type="Pfam" id="PF16916"/>
    </source>
</evidence>
<comment type="subcellular location">
    <subcellularLocation>
        <location evidence="1">Membrane</location>
        <topology evidence="1">Multi-pass membrane protein</topology>
    </subcellularLocation>
</comment>
<dbReference type="Pfam" id="PF16916">
    <property type="entry name" value="ZT_dimer"/>
    <property type="match status" value="1"/>
</dbReference>
<evidence type="ECO:0000313" key="12">
    <source>
        <dbReference type="EMBL" id="KAE8039142.1"/>
    </source>
</evidence>
<evidence type="ECO:0008006" key="14">
    <source>
        <dbReference type="Google" id="ProtNLM"/>
    </source>
</evidence>
<dbReference type="Gene3D" id="1.20.1510.10">
    <property type="entry name" value="Cation efflux protein transmembrane domain"/>
    <property type="match status" value="1"/>
</dbReference>
<dbReference type="InterPro" id="IPR027470">
    <property type="entry name" value="Cation_efflux_CTD"/>
</dbReference>
<feature type="domain" description="Cation efflux protein transmembrane" evidence="10">
    <location>
        <begin position="67"/>
        <end position="299"/>
    </location>
</feature>
<sequence>MVQEEEPMLGTSPNLEIETGVVPEKNDDHAMPSKLSSKSLCAFSKQEISTLESEQRSKSAIKLCGLIIFYALVMVVEIVGGFKANSLAVITDAAHLLSDVAGFSISLFTVWASGWEATSRQSFGYNRLEVLGALLSVQLIWLISGILIYEAIGRIFHKHAKVNGKLMFMVAAFGFIINCLMVAWLGHNHDHHHQHHKHHACGHVDHDHERDEVSATTEEKTNLVSYSPEKAKFFNINLQGAYLHVMTDMIQSVGVMIAGAIIWAKPNWLVVDLICTLIFAVLALSTTLPMLRDIYGILMEKTPSEIDIEELENSLKCIKGVQEIHDLHVWALTVGKIVLSCHVTAEPLVCPSDLICKIKEFCEKSYGIHHVTVQIE</sequence>
<evidence type="ECO:0000256" key="5">
    <source>
        <dbReference type="ARBA" id="ARBA00022906"/>
    </source>
</evidence>
<protein>
    <recommendedName>
        <fullName evidence="14">Cation efflux protein cytoplasmic domain-containing protein</fullName>
    </recommendedName>
</protein>
<dbReference type="GO" id="GO:0005385">
    <property type="term" value="F:zinc ion transmembrane transporter activity"/>
    <property type="evidence" value="ECO:0007669"/>
    <property type="project" value="TreeGrafter"/>
</dbReference>
<keyword evidence="4 9" id="KW-0812">Transmembrane</keyword>
<keyword evidence="8 9" id="KW-0472">Membrane</keyword>
<dbReference type="PANTHER" id="PTHR11562:SF54">
    <property type="entry name" value="METAL TOLERANCE PROTEIN B"/>
    <property type="match status" value="1"/>
</dbReference>
<dbReference type="OrthoDB" id="9944568at2759"/>
<dbReference type="InterPro" id="IPR027469">
    <property type="entry name" value="Cation_efflux_TMD_sf"/>
</dbReference>
<keyword evidence="13" id="KW-1185">Reference proteome</keyword>
<dbReference type="SUPFAM" id="SSF161111">
    <property type="entry name" value="Cation efflux protein transmembrane domain-like"/>
    <property type="match status" value="1"/>
</dbReference>
<evidence type="ECO:0000256" key="2">
    <source>
        <dbReference type="ARBA" id="ARBA00008873"/>
    </source>
</evidence>
<dbReference type="NCBIfam" id="TIGR01297">
    <property type="entry name" value="CDF"/>
    <property type="match status" value="1"/>
</dbReference>
<feature type="transmembrane region" description="Helical" evidence="9">
    <location>
        <begin position="241"/>
        <end position="263"/>
    </location>
</feature>
<dbReference type="InterPro" id="IPR050681">
    <property type="entry name" value="CDF/SLC30A"/>
</dbReference>
<keyword evidence="3" id="KW-0813">Transport</keyword>
<evidence type="ECO:0000256" key="7">
    <source>
        <dbReference type="ARBA" id="ARBA00023065"/>
    </source>
</evidence>
<gene>
    <name evidence="12" type="ORF">FH972_011582</name>
</gene>
<evidence type="ECO:0000256" key="8">
    <source>
        <dbReference type="ARBA" id="ARBA00023136"/>
    </source>
</evidence>
<keyword evidence="6 9" id="KW-1133">Transmembrane helix</keyword>
<dbReference type="EMBL" id="CM017324">
    <property type="protein sequence ID" value="KAE8039142.1"/>
    <property type="molecule type" value="Genomic_DNA"/>
</dbReference>
<evidence type="ECO:0000259" key="10">
    <source>
        <dbReference type="Pfam" id="PF01545"/>
    </source>
</evidence>
<dbReference type="SUPFAM" id="SSF160240">
    <property type="entry name" value="Cation efflux protein cytoplasmic domain-like"/>
    <property type="match status" value="1"/>
</dbReference>
<evidence type="ECO:0000256" key="9">
    <source>
        <dbReference type="SAM" id="Phobius"/>
    </source>
</evidence>
<evidence type="ECO:0000313" key="13">
    <source>
        <dbReference type="Proteomes" id="UP000327013"/>
    </source>
</evidence>
<dbReference type="InterPro" id="IPR036837">
    <property type="entry name" value="Cation_efflux_CTD_sf"/>
</dbReference>
<comment type="similarity">
    <text evidence="2">Belongs to the cation diffusion facilitator (CDF) transporter (TC 2.A.4) family. SLC30A subfamily.</text>
</comment>
<organism evidence="12 13">
    <name type="scientific">Carpinus fangiana</name>
    <dbReference type="NCBI Taxonomy" id="176857"/>
    <lineage>
        <taxon>Eukaryota</taxon>
        <taxon>Viridiplantae</taxon>
        <taxon>Streptophyta</taxon>
        <taxon>Embryophyta</taxon>
        <taxon>Tracheophyta</taxon>
        <taxon>Spermatophyta</taxon>
        <taxon>Magnoliopsida</taxon>
        <taxon>eudicotyledons</taxon>
        <taxon>Gunneridae</taxon>
        <taxon>Pentapetalae</taxon>
        <taxon>rosids</taxon>
        <taxon>fabids</taxon>
        <taxon>Fagales</taxon>
        <taxon>Betulaceae</taxon>
        <taxon>Carpinus</taxon>
    </lineage>
</organism>